<dbReference type="OrthoDB" id="2363873at2759"/>
<evidence type="ECO:0000256" key="1">
    <source>
        <dbReference type="SAM" id="Coils"/>
    </source>
</evidence>
<keyword evidence="2" id="KW-1133">Transmembrane helix</keyword>
<dbReference type="Pfam" id="PF11905">
    <property type="entry name" value="DUF3425"/>
    <property type="match status" value="1"/>
</dbReference>
<dbReference type="Gene3D" id="3.30.710.10">
    <property type="entry name" value="Potassium Channel Kv1.1, Chain A"/>
    <property type="match status" value="1"/>
</dbReference>
<dbReference type="InterPro" id="IPR011333">
    <property type="entry name" value="SKP1/BTB/POZ_sf"/>
</dbReference>
<keyword evidence="2" id="KW-0472">Membrane</keyword>
<feature type="domain" description="BTB" evidence="3">
    <location>
        <begin position="329"/>
        <end position="396"/>
    </location>
</feature>
<dbReference type="InterPro" id="IPR000210">
    <property type="entry name" value="BTB/POZ_dom"/>
</dbReference>
<evidence type="ECO:0000259" key="3">
    <source>
        <dbReference type="PROSITE" id="PS50097"/>
    </source>
</evidence>
<keyword evidence="2" id="KW-0812">Transmembrane</keyword>
<reference evidence="4" key="1">
    <citation type="journal article" date="2020" name="BMC Genomics">
        <title>Correction to: Identification and distribution of gene clusters required for synthesis of sphingolipid metabolism inhibitors in diverse species of the filamentous fungus Fusarium.</title>
        <authorList>
            <person name="Kim H.S."/>
            <person name="Lohmar J.M."/>
            <person name="Busman M."/>
            <person name="Brown D.W."/>
            <person name="Naumann T.A."/>
            <person name="Divon H.H."/>
            <person name="Lysoe E."/>
            <person name="Uhlig S."/>
            <person name="Proctor R.H."/>
        </authorList>
    </citation>
    <scope>NUCLEOTIDE SEQUENCE</scope>
    <source>
        <strain evidence="4">NRRL 20472</strain>
    </source>
</reference>
<dbReference type="PROSITE" id="PS50097">
    <property type="entry name" value="BTB"/>
    <property type="match status" value="1"/>
</dbReference>
<keyword evidence="1" id="KW-0175">Coiled coil</keyword>
<evidence type="ECO:0000313" key="5">
    <source>
        <dbReference type="Proteomes" id="UP000622797"/>
    </source>
</evidence>
<dbReference type="Proteomes" id="UP000622797">
    <property type="component" value="Unassembled WGS sequence"/>
</dbReference>
<evidence type="ECO:0000256" key="2">
    <source>
        <dbReference type="SAM" id="Phobius"/>
    </source>
</evidence>
<proteinExistence type="predicted"/>
<dbReference type="InterPro" id="IPR021833">
    <property type="entry name" value="DUF3425"/>
</dbReference>
<reference evidence="4" key="2">
    <citation type="submission" date="2020-05" db="EMBL/GenBank/DDBJ databases">
        <authorList>
            <person name="Kim H.-S."/>
            <person name="Proctor R.H."/>
            <person name="Brown D.W."/>
        </authorList>
    </citation>
    <scope>NUCLEOTIDE SEQUENCE</scope>
    <source>
        <strain evidence="4">NRRL 20472</strain>
    </source>
</reference>
<evidence type="ECO:0000313" key="4">
    <source>
        <dbReference type="EMBL" id="KAF4952233.1"/>
    </source>
</evidence>
<dbReference type="Pfam" id="PF00651">
    <property type="entry name" value="BTB"/>
    <property type="match status" value="1"/>
</dbReference>
<keyword evidence="5" id="KW-1185">Reference proteome</keyword>
<organism evidence="4 5">
    <name type="scientific">Fusarium sarcochroum</name>
    <dbReference type="NCBI Taxonomy" id="1208366"/>
    <lineage>
        <taxon>Eukaryota</taxon>
        <taxon>Fungi</taxon>
        <taxon>Dikarya</taxon>
        <taxon>Ascomycota</taxon>
        <taxon>Pezizomycotina</taxon>
        <taxon>Sordariomycetes</taxon>
        <taxon>Hypocreomycetidae</taxon>
        <taxon>Hypocreales</taxon>
        <taxon>Nectriaceae</taxon>
        <taxon>Fusarium</taxon>
        <taxon>Fusarium lateritium species complex</taxon>
    </lineage>
</organism>
<feature type="coiled-coil region" evidence="1">
    <location>
        <begin position="563"/>
        <end position="597"/>
    </location>
</feature>
<name>A0A8H4WVE8_9HYPO</name>
<protein>
    <recommendedName>
        <fullName evidence="3">BTB domain-containing protein</fullName>
    </recommendedName>
</protein>
<dbReference type="CDD" id="cd18186">
    <property type="entry name" value="BTB_POZ_ZBTB_KLHL-like"/>
    <property type="match status" value="1"/>
</dbReference>
<dbReference type="SUPFAM" id="SSF54695">
    <property type="entry name" value="POZ domain"/>
    <property type="match status" value="1"/>
</dbReference>
<feature type="transmembrane region" description="Helical" evidence="2">
    <location>
        <begin position="289"/>
        <end position="315"/>
    </location>
</feature>
<comment type="caution">
    <text evidence="4">The sequence shown here is derived from an EMBL/GenBank/DDBJ whole genome shotgun (WGS) entry which is preliminary data.</text>
</comment>
<dbReference type="PANTHER" id="PTHR38116">
    <property type="entry name" value="CHROMOSOME 7, WHOLE GENOME SHOTGUN SEQUENCE"/>
    <property type="match status" value="1"/>
</dbReference>
<dbReference type="AlphaFoldDB" id="A0A8H4WVE8"/>
<gene>
    <name evidence="4" type="ORF">FSARC_12698</name>
</gene>
<feature type="coiled-coil region" evidence="1">
    <location>
        <begin position="771"/>
        <end position="798"/>
    </location>
</feature>
<dbReference type="SMART" id="SM00225">
    <property type="entry name" value="BTB"/>
    <property type="match status" value="1"/>
</dbReference>
<dbReference type="PANTHER" id="PTHR38116:SF1">
    <property type="entry name" value="BZIP DOMAIN-CONTAINING PROTEIN"/>
    <property type="match status" value="1"/>
</dbReference>
<dbReference type="EMBL" id="JABEXW010000889">
    <property type="protein sequence ID" value="KAF4952233.1"/>
    <property type="molecule type" value="Genomic_DNA"/>
</dbReference>
<sequence length="856" mass="96485">MPVASRVRGTPVPQLAELLDKEDDWSGVTDAASRRRLQNRLNVRAYRRRKALMLSQQHSESSPEHIKTEEEIPFWDEKNQSVCLRPASMASRMKKYRGSIIPISYASGLARTPQDGVLFPLSSDHLIILLQYNVLRACLANHELIAPLGSAAVAECESAAEHVVPYPVNTGLVPPPLLPTALQSTIPHEGWADIIPHPAWRDNILLALGHFDEDALWSDVMGGLFEGFPESEVEHRGVIAWDPPWDASGWELSEGVNNWQPPLGSTLPSRFTPRTNYFPSLLMPLPSPLFSLFSFLSPSLLVLITVIVLFIVLLLQPSCYGIMRHPTLPDFTLVCQGQQFRLHKDKVCEKSPVLREDLERIFRELQSFVIHVTEFNAITVNHMVEFFYHDSYQVNESTLPSYALAKPIMDSGGARPKAFVQDFLICHIEVNAIGMRYEIPSLCELSVRFIAQILREDWHDSIFLGVAAVVASRSTDQNLHDMLCSFARAHLESLAKLPEFKESTMFEGLVCSASLEDTIDTTDVVDTPDTSTTIDIADSIGATDNHAQHDEVTPLHAWTSTDHALMKEEFDRLNAQVASLEEQVSAVSSERDLLQGRVRMEESQVAASALKFQLLERRIKAEEIKVAQSALKLEQSTRTLHVCQADTTTAARERDLYRARWEKEQKRSSSLAEKCSELEQALELEKKKKSPDASFDAEKAENALLVVEGKLARITSDRDRLNEAFEKEKKTSATLKREFEAEKDKQTGMSLAERDRLQRAIGAETNKVVTITRERDEAKRAETTARTRENEAKRAEIAAKNRPVASDKINDLIRKANQYDKCRHCGEDFDDDDATWVHDVGDEILLRCSECKTRHY</sequence>
<accession>A0A8H4WVE8</accession>